<dbReference type="InterPro" id="IPR013766">
    <property type="entry name" value="Thioredoxin_domain"/>
</dbReference>
<keyword evidence="3" id="KW-0597">Phosphoprotein</keyword>
<evidence type="ECO:0000256" key="3">
    <source>
        <dbReference type="ARBA" id="ARBA00022553"/>
    </source>
</evidence>
<dbReference type="EMBL" id="LSRX01000152">
    <property type="protein sequence ID" value="OLQ06786.1"/>
    <property type="molecule type" value="Genomic_DNA"/>
</dbReference>
<dbReference type="PANTHER" id="PTHR45672">
    <property type="entry name" value="PROTEIN DISULFIDE-ISOMERASE C17H9.14C-RELATED"/>
    <property type="match status" value="1"/>
</dbReference>
<keyword evidence="9" id="KW-1185">Reference proteome</keyword>
<dbReference type="PANTHER" id="PTHR45672:SF3">
    <property type="entry name" value="THIOREDOXIN DOMAIN-CONTAINING PROTEIN 5"/>
    <property type="match status" value="1"/>
</dbReference>
<dbReference type="InterPro" id="IPR036770">
    <property type="entry name" value="Ankyrin_rpt-contain_sf"/>
</dbReference>
<dbReference type="CDD" id="cd02961">
    <property type="entry name" value="PDI_a_family"/>
    <property type="match status" value="1"/>
</dbReference>
<keyword evidence="4" id="KW-0732">Signal</keyword>
<feature type="domain" description="Thioredoxin" evidence="7">
    <location>
        <begin position="332"/>
        <end position="461"/>
    </location>
</feature>
<evidence type="ECO:0000256" key="1">
    <source>
        <dbReference type="ARBA" id="ARBA00006347"/>
    </source>
</evidence>
<protein>
    <submittedName>
        <fullName evidence="8">Protein disulfide-isomerase-like protein EhSep2</fullName>
    </submittedName>
</protein>
<evidence type="ECO:0000256" key="5">
    <source>
        <dbReference type="PROSITE-ProRule" id="PRU00023"/>
    </source>
</evidence>
<dbReference type="InterPro" id="IPR002110">
    <property type="entry name" value="Ankyrin_rpt"/>
</dbReference>
<dbReference type="SUPFAM" id="SSF52833">
    <property type="entry name" value="Thioredoxin-like"/>
    <property type="match status" value="1"/>
</dbReference>
<dbReference type="GO" id="GO:0005783">
    <property type="term" value="C:endoplasmic reticulum"/>
    <property type="evidence" value="ECO:0007669"/>
    <property type="project" value="TreeGrafter"/>
</dbReference>
<dbReference type="SUPFAM" id="SSF47336">
    <property type="entry name" value="ACP-like"/>
    <property type="match status" value="1"/>
</dbReference>
<accession>A0A1Q9EH72</accession>
<evidence type="ECO:0000259" key="6">
    <source>
        <dbReference type="PROSITE" id="PS50075"/>
    </source>
</evidence>
<dbReference type="InterPro" id="IPR009081">
    <property type="entry name" value="PP-bd_ACP"/>
</dbReference>
<dbReference type="GO" id="GO:0003756">
    <property type="term" value="F:protein disulfide isomerase activity"/>
    <property type="evidence" value="ECO:0007669"/>
    <property type="project" value="TreeGrafter"/>
</dbReference>
<keyword evidence="5" id="KW-0040">ANK repeat</keyword>
<dbReference type="InterPro" id="IPR036249">
    <property type="entry name" value="Thioredoxin-like_sf"/>
</dbReference>
<dbReference type="PROSITE" id="PS50088">
    <property type="entry name" value="ANK_REPEAT"/>
    <property type="match status" value="3"/>
</dbReference>
<dbReference type="Gene3D" id="1.25.40.20">
    <property type="entry name" value="Ankyrin repeat-containing domain"/>
    <property type="match status" value="1"/>
</dbReference>
<dbReference type="Gene3D" id="3.40.30.10">
    <property type="entry name" value="Glutaredoxin"/>
    <property type="match status" value="1"/>
</dbReference>
<dbReference type="Pfam" id="PF12796">
    <property type="entry name" value="Ank_2"/>
    <property type="match status" value="1"/>
</dbReference>
<dbReference type="OrthoDB" id="430690at2759"/>
<evidence type="ECO:0000256" key="2">
    <source>
        <dbReference type="ARBA" id="ARBA00022450"/>
    </source>
</evidence>
<comment type="similarity">
    <text evidence="1">Belongs to the protein disulfide isomerase family.</text>
</comment>
<reference evidence="8 9" key="1">
    <citation type="submission" date="2016-02" db="EMBL/GenBank/DDBJ databases">
        <title>Genome analysis of coral dinoflagellate symbionts highlights evolutionary adaptations to a symbiotic lifestyle.</title>
        <authorList>
            <person name="Aranda M."/>
            <person name="Li Y."/>
            <person name="Liew Y.J."/>
            <person name="Baumgarten S."/>
            <person name="Simakov O."/>
            <person name="Wilson M."/>
            <person name="Piel J."/>
            <person name="Ashoor H."/>
            <person name="Bougouffa S."/>
            <person name="Bajic V.B."/>
            <person name="Ryu T."/>
            <person name="Ravasi T."/>
            <person name="Bayer T."/>
            <person name="Micklem G."/>
            <person name="Kim H."/>
            <person name="Bhak J."/>
            <person name="Lajeunesse T.C."/>
            <person name="Voolstra C.R."/>
        </authorList>
    </citation>
    <scope>NUCLEOTIDE SEQUENCE [LARGE SCALE GENOMIC DNA]</scope>
    <source>
        <strain evidence="8 9">CCMP2467</strain>
    </source>
</reference>
<dbReference type="Gene3D" id="1.10.1200.10">
    <property type="entry name" value="ACP-like"/>
    <property type="match status" value="1"/>
</dbReference>
<dbReference type="Pfam" id="PF00085">
    <property type="entry name" value="Thioredoxin"/>
    <property type="match status" value="1"/>
</dbReference>
<evidence type="ECO:0000256" key="4">
    <source>
        <dbReference type="ARBA" id="ARBA00022729"/>
    </source>
</evidence>
<proteinExistence type="inferred from homology"/>
<dbReference type="GO" id="GO:0006457">
    <property type="term" value="P:protein folding"/>
    <property type="evidence" value="ECO:0007669"/>
    <property type="project" value="TreeGrafter"/>
</dbReference>
<dbReference type="PROSITE" id="PS00012">
    <property type="entry name" value="PHOSPHOPANTETHEINE"/>
    <property type="match status" value="1"/>
</dbReference>
<dbReference type="InterPro" id="IPR036736">
    <property type="entry name" value="ACP-like_sf"/>
</dbReference>
<feature type="repeat" description="ANK" evidence="5">
    <location>
        <begin position="191"/>
        <end position="223"/>
    </location>
</feature>
<dbReference type="SUPFAM" id="SSF48403">
    <property type="entry name" value="Ankyrin repeat"/>
    <property type="match status" value="1"/>
</dbReference>
<dbReference type="Proteomes" id="UP000186817">
    <property type="component" value="Unassembled WGS sequence"/>
</dbReference>
<evidence type="ECO:0000259" key="7">
    <source>
        <dbReference type="PROSITE" id="PS51352"/>
    </source>
</evidence>
<name>A0A1Q9EH72_SYMMI</name>
<dbReference type="InterPro" id="IPR006162">
    <property type="entry name" value="Ppantetheine_attach_site"/>
</dbReference>
<organism evidence="8 9">
    <name type="scientific">Symbiodinium microadriaticum</name>
    <name type="common">Dinoflagellate</name>
    <name type="synonym">Zooxanthella microadriatica</name>
    <dbReference type="NCBI Taxonomy" id="2951"/>
    <lineage>
        <taxon>Eukaryota</taxon>
        <taxon>Sar</taxon>
        <taxon>Alveolata</taxon>
        <taxon>Dinophyceae</taxon>
        <taxon>Suessiales</taxon>
        <taxon>Symbiodiniaceae</taxon>
        <taxon>Symbiodinium</taxon>
    </lineage>
</organism>
<comment type="caution">
    <text evidence="8">The sequence shown here is derived from an EMBL/GenBank/DDBJ whole genome shotgun (WGS) entry which is preliminary data.</text>
</comment>
<dbReference type="SMART" id="SM00248">
    <property type="entry name" value="ANK"/>
    <property type="match status" value="4"/>
</dbReference>
<sequence>MTAWLRMGDGCLGCLPWPWPSKPHFDALEEKVEEVWRRVLALPPGGIRPEDSFLELGGESLLALRVCATLRYELGGEAEPDEDVAPGDEKAPQFGHVSGAFAVATLLAAPSFRAFCDGLRRGGYHVPGGGDGVPRQGPEQKHQAWPRLRSAARSRGPGAAAALAAELDAATPEDAQWWIGATARQGNAKAASFTALHAAAQANATECVQFLLERRARATTTEPGAAMTPLHYAAMASGAGALDLLLKAKAPLTVRDARGQSLLHAAARSGSAEALRRLLQAMKDSRSRGFLEWSDRWARSAVHWASLNGHSEVLKILLDAKKLLASCDTSLPSMGSSSGRFLVLLNSVAGAVQLTERTWASHVAGKTVFVNFHTEWCNHCKMLKPTWDKLANANFKFKEKGRKKSTLIASVDCSGEASRFCLEFGVDKFPTLKYGNPYDLDDYAGKKELRDLENFVTSQLLPVCTVDDQRHCSAAEKARIKDFQMKSIPDLDKIVEQLAEERKSVETEFSLFKGNLLGTLTKAGQQKDKDVSAASAEQKEKIETEFRRFVDGLTEQHNAKEEEKNVALAKLKSKGLGLARNVQANRKPRPEL</sequence>
<dbReference type="AlphaFoldDB" id="A0A1Q9EH72"/>
<dbReference type="Pfam" id="PF00550">
    <property type="entry name" value="PP-binding"/>
    <property type="match status" value="1"/>
</dbReference>
<keyword evidence="8" id="KW-0413">Isomerase</keyword>
<keyword evidence="2" id="KW-0596">Phosphopantetheine</keyword>
<gene>
    <name evidence="8" type="primary">SEP2</name>
    <name evidence="8" type="ORF">AK812_SmicGene9868</name>
</gene>
<dbReference type="PROSITE" id="PS50075">
    <property type="entry name" value="CARRIER"/>
    <property type="match status" value="1"/>
</dbReference>
<dbReference type="Pfam" id="PF13637">
    <property type="entry name" value="Ank_4"/>
    <property type="match status" value="1"/>
</dbReference>
<feature type="domain" description="Carrier" evidence="6">
    <location>
        <begin position="23"/>
        <end position="105"/>
    </location>
</feature>
<evidence type="ECO:0000313" key="9">
    <source>
        <dbReference type="Proteomes" id="UP000186817"/>
    </source>
</evidence>
<dbReference type="InterPro" id="IPR051063">
    <property type="entry name" value="PDI"/>
</dbReference>
<evidence type="ECO:0000313" key="8">
    <source>
        <dbReference type="EMBL" id="OLQ06786.1"/>
    </source>
</evidence>
<feature type="repeat" description="ANK" evidence="5">
    <location>
        <begin position="225"/>
        <end position="257"/>
    </location>
</feature>
<feature type="repeat" description="ANK" evidence="5">
    <location>
        <begin position="258"/>
        <end position="290"/>
    </location>
</feature>
<dbReference type="PROSITE" id="PS51352">
    <property type="entry name" value="THIOREDOXIN_2"/>
    <property type="match status" value="1"/>
</dbReference>